<evidence type="ECO:0000313" key="3">
    <source>
        <dbReference type="Proteomes" id="UP001106592"/>
    </source>
</evidence>
<evidence type="ECO:0000313" key="2">
    <source>
        <dbReference type="EMBL" id="MBV6288264.1"/>
    </source>
</evidence>
<dbReference type="GO" id="GO:0006779">
    <property type="term" value="P:porphyrin-containing compound biosynthetic process"/>
    <property type="evidence" value="ECO:0007669"/>
    <property type="project" value="InterPro"/>
</dbReference>
<organism evidence="2 3">
    <name type="scientific">Pseudomonas aegrilactucae</name>
    <dbReference type="NCBI Taxonomy" id="2854028"/>
    <lineage>
        <taxon>Bacteria</taxon>
        <taxon>Pseudomonadati</taxon>
        <taxon>Pseudomonadota</taxon>
        <taxon>Gammaproteobacteria</taxon>
        <taxon>Pseudomonadales</taxon>
        <taxon>Pseudomonadaceae</taxon>
        <taxon>Pseudomonas</taxon>
    </lineage>
</organism>
<accession>A0A9Q2XL32</accession>
<evidence type="ECO:0000259" key="1">
    <source>
        <dbReference type="Pfam" id="PF01208"/>
    </source>
</evidence>
<proteinExistence type="predicted"/>
<comment type="caution">
    <text evidence="2">The sequence shown here is derived from an EMBL/GenBank/DDBJ whole genome shotgun (WGS) entry which is preliminary data.</text>
</comment>
<reference evidence="2" key="2">
    <citation type="journal article" date="2023" name="Plant Pathol.">
        <title>Dismantling and reorganizing Pseudomonas marginalis sensu#lato.</title>
        <authorList>
            <person name="Sawada H."/>
            <person name="Fujikawa T."/>
            <person name="Satou M."/>
        </authorList>
    </citation>
    <scope>NUCLEOTIDE SEQUENCE</scope>
    <source>
        <strain evidence="2">MAFF 301350</strain>
    </source>
</reference>
<protein>
    <recommendedName>
        <fullName evidence="1">Uroporphyrinogen decarboxylase (URO-D) domain-containing protein</fullName>
    </recommendedName>
</protein>
<sequence>MSYPSLHNNTFIKALLRQPTAHTPAWRMRQAGRYLPDPAARVDAVHHHSRVVGGVHA</sequence>
<reference evidence="2" key="1">
    <citation type="journal article" date="2022" name="Int. J. Syst. Evol. Microbiol.">
        <title>Pseudomonas aegrilactucae sp. nov. and Pseudomonas morbosilactucae sp. nov., pathogens causing bacterial rot of lettuce in Japan.</title>
        <authorList>
            <person name="Sawada H."/>
            <person name="Fujikawa T."/>
            <person name="Satou M."/>
        </authorList>
    </citation>
    <scope>NUCLEOTIDE SEQUENCE</scope>
    <source>
        <strain evidence="2">MAFF 301350</strain>
    </source>
</reference>
<dbReference type="AlphaFoldDB" id="A0A9Q2XL32"/>
<feature type="domain" description="Uroporphyrinogen decarboxylase (URO-D)" evidence="1">
    <location>
        <begin position="7"/>
        <end position="45"/>
    </location>
</feature>
<keyword evidence="3" id="KW-1185">Reference proteome</keyword>
<dbReference type="Pfam" id="PF01208">
    <property type="entry name" value="URO-D"/>
    <property type="match status" value="1"/>
</dbReference>
<dbReference type="EMBL" id="JAHTBI010000049">
    <property type="protein sequence ID" value="MBV6288264.1"/>
    <property type="molecule type" value="Genomic_DNA"/>
</dbReference>
<gene>
    <name evidence="2" type="ORF">KUO17_14690</name>
</gene>
<name>A0A9Q2XL32_9PSED</name>
<dbReference type="Proteomes" id="UP001106592">
    <property type="component" value="Unassembled WGS sequence"/>
</dbReference>
<dbReference type="GO" id="GO:0004853">
    <property type="term" value="F:uroporphyrinogen decarboxylase activity"/>
    <property type="evidence" value="ECO:0007669"/>
    <property type="project" value="InterPro"/>
</dbReference>
<dbReference type="RefSeq" id="WP_217976270.1">
    <property type="nucleotide sequence ID" value="NZ_JAHTBI010000049.1"/>
</dbReference>
<dbReference type="InterPro" id="IPR000257">
    <property type="entry name" value="Uroporphyrinogen_deCOase"/>
</dbReference>